<evidence type="ECO:0000313" key="3">
    <source>
        <dbReference type="EMBL" id="NUU62227.1"/>
    </source>
</evidence>
<dbReference type="Proteomes" id="UP000564806">
    <property type="component" value="Unassembled WGS sequence"/>
</dbReference>
<keyword evidence="1" id="KW-1133">Transmembrane helix</keyword>
<feature type="transmembrane region" description="Helical" evidence="1">
    <location>
        <begin position="105"/>
        <end position="124"/>
    </location>
</feature>
<feature type="transmembrane region" description="Helical" evidence="1">
    <location>
        <begin position="130"/>
        <end position="151"/>
    </location>
</feature>
<keyword evidence="1" id="KW-0472">Membrane</keyword>
<reference evidence="3" key="1">
    <citation type="submission" date="2020-06" db="EMBL/GenBank/DDBJ databases">
        <title>Paenibacillus sp. nov., isolated from soil.</title>
        <authorList>
            <person name="Seo Y.L."/>
        </authorList>
    </citation>
    <scope>NUCLEOTIDE SEQUENCE [LARGE SCALE GENOMIC DNA]</scope>
    <source>
        <strain evidence="3">JW14</strain>
    </source>
</reference>
<name>A0A850ERS1_9BACL</name>
<protein>
    <submittedName>
        <fullName evidence="3">DUF4395 domain-containing protein</fullName>
    </submittedName>
</protein>
<feature type="domain" description="DUF4395" evidence="2">
    <location>
        <begin position="30"/>
        <end position="154"/>
    </location>
</feature>
<evidence type="ECO:0000256" key="1">
    <source>
        <dbReference type="SAM" id="Phobius"/>
    </source>
</evidence>
<evidence type="ECO:0000313" key="4">
    <source>
        <dbReference type="Proteomes" id="UP000564806"/>
    </source>
</evidence>
<accession>A0A850ERS1</accession>
<dbReference type="Pfam" id="PF14340">
    <property type="entry name" value="DUF4395"/>
    <property type="match status" value="1"/>
</dbReference>
<dbReference type="AlphaFoldDB" id="A0A850ERS1"/>
<keyword evidence="1" id="KW-0812">Transmembrane</keyword>
<organism evidence="3 4">
    <name type="scientific">Paenibacillus agri</name>
    <dbReference type="NCBI Taxonomy" id="2744309"/>
    <lineage>
        <taxon>Bacteria</taxon>
        <taxon>Bacillati</taxon>
        <taxon>Bacillota</taxon>
        <taxon>Bacilli</taxon>
        <taxon>Bacillales</taxon>
        <taxon>Paenibacillaceae</taxon>
        <taxon>Paenibacillus</taxon>
    </lineage>
</organism>
<proteinExistence type="predicted"/>
<keyword evidence="4" id="KW-1185">Reference proteome</keyword>
<feature type="transmembrane region" description="Helical" evidence="1">
    <location>
        <begin position="64"/>
        <end position="84"/>
    </location>
</feature>
<comment type="caution">
    <text evidence="3">The sequence shown here is derived from an EMBL/GenBank/DDBJ whole genome shotgun (WGS) entry which is preliminary data.</text>
</comment>
<dbReference type="InterPro" id="IPR025508">
    <property type="entry name" value="DUF4395"/>
</dbReference>
<gene>
    <name evidence="3" type="ORF">HPT30_17930</name>
</gene>
<dbReference type="EMBL" id="JABWCS010000213">
    <property type="protein sequence ID" value="NUU62227.1"/>
    <property type="molecule type" value="Genomic_DNA"/>
</dbReference>
<dbReference type="InterPro" id="IPR016942">
    <property type="entry name" value="UCP030042"/>
</dbReference>
<sequence length="166" mass="18516">MSSQTSKPPLYYNYSNKLGVINVSNGTKGIPRPLVKTNQSFIVLSVLLTWFTGQYWILALPLAAGLSGLIFGYNPVIKLAATFLRKERSAYILEDWDQQQFNQSIAVGCLTAGLLSFLVGWTVAAYIFTALVAVAATVAILGFCIGCFIHYQWRMYTYRRKQSSTH</sequence>
<dbReference type="PIRSF" id="PIRSF030042">
    <property type="entry name" value="UCP030042"/>
    <property type="match status" value="1"/>
</dbReference>
<evidence type="ECO:0000259" key="2">
    <source>
        <dbReference type="Pfam" id="PF14340"/>
    </source>
</evidence>